<dbReference type="GO" id="GO:0005634">
    <property type="term" value="C:nucleus"/>
    <property type="evidence" value="ECO:0007669"/>
    <property type="project" value="TreeGrafter"/>
</dbReference>
<accession>A0A2A2L1W6</accession>
<evidence type="ECO:0000313" key="5">
    <source>
        <dbReference type="Proteomes" id="UP000218231"/>
    </source>
</evidence>
<feature type="signal peptide" evidence="2">
    <location>
        <begin position="1"/>
        <end position="19"/>
    </location>
</feature>
<evidence type="ECO:0000313" key="4">
    <source>
        <dbReference type="EMBL" id="PAV80093.1"/>
    </source>
</evidence>
<dbReference type="InterPro" id="IPR029052">
    <property type="entry name" value="Metallo-depent_PP-like"/>
</dbReference>
<feature type="compositionally biased region" description="Basic and acidic residues" evidence="1">
    <location>
        <begin position="657"/>
        <end position="666"/>
    </location>
</feature>
<dbReference type="InterPro" id="IPR004843">
    <property type="entry name" value="Calcineurin-like_PHP"/>
</dbReference>
<dbReference type="GO" id="GO:0005737">
    <property type="term" value="C:cytoplasm"/>
    <property type="evidence" value="ECO:0007669"/>
    <property type="project" value="TreeGrafter"/>
</dbReference>
<dbReference type="OrthoDB" id="5860751at2759"/>
<dbReference type="SMART" id="SM00156">
    <property type="entry name" value="PP2Ac"/>
    <property type="match status" value="1"/>
</dbReference>
<dbReference type="STRING" id="2018661.A0A2A2L1W6"/>
<evidence type="ECO:0000256" key="2">
    <source>
        <dbReference type="SAM" id="SignalP"/>
    </source>
</evidence>
<dbReference type="PANTHER" id="PTHR11668">
    <property type="entry name" value="SERINE/THREONINE PROTEIN PHOSPHATASE"/>
    <property type="match status" value="1"/>
</dbReference>
<dbReference type="AlphaFoldDB" id="A0A2A2L1W6"/>
<dbReference type="Pfam" id="PF00149">
    <property type="entry name" value="Metallophos"/>
    <property type="match status" value="1"/>
</dbReference>
<dbReference type="Gene3D" id="3.60.21.10">
    <property type="match status" value="1"/>
</dbReference>
<comment type="caution">
    <text evidence="4">The sequence shown here is derived from an EMBL/GenBank/DDBJ whole genome shotgun (WGS) entry which is preliminary data.</text>
</comment>
<gene>
    <name evidence="4" type="ORF">WR25_08089</name>
</gene>
<feature type="domain" description="Serine/threonine specific protein phosphatases" evidence="3">
    <location>
        <begin position="321"/>
        <end position="589"/>
    </location>
</feature>
<dbReference type="GO" id="GO:0004722">
    <property type="term" value="F:protein serine/threonine phosphatase activity"/>
    <property type="evidence" value="ECO:0007669"/>
    <property type="project" value="TreeGrafter"/>
</dbReference>
<sequence>MNLFVLLFLCIFCSEIIDATTNATSMAYNLPFCHTEDNGLAQCSVCVNSVMLTADKAPAKYDNKDVIMKLRLGCEGPYNASNEWDRSMSCLTHAHKISAANFYIVGLVEDTLTTRRIFKKCCKLNQCNDRGSITIPYYLKSLTIIQLRSRNNDKVIFENYGGEMQPIRTAIIAVVVCIVYKAIFLFVCFMKGPADEKTADYSPAIDSTLLRRHEELGFDPVDTGIPITGLLTIDETCHVLVVMADPRIAEEVGIQARSIAAGEDEKAQQQQQKDTVRIRQGVQMRSAGYGHTLVKCIRSRPLGMELLLHRMVENGPYAYPFSFNELLCLFDEAMDVFCAEPTLIKLDSEVIVLGDIRGSYLDLHRWLSLVGWPPRTKLLFLGGVVDNADLGSMECMALLAALKVAFPNHVYILRGATETLHFTPGTRFHRKISNALSGCMSRMWSHMPYAAIIHNHTLCVPSGISHLVKSLTDLENLPRPVRCDSMTFVQKHLVFSVPSSKVHMYRPRRHESRGDVYGSSAVSRICADLRVKTIIRGHSVLKKGFCISWNQRLISIWSSPASHGCKKGCVLRITKSDITPIFLASMTVPSHSFETINKEKTNPLENLATRVLAKLHLYGGVKASVVLCEWPRCIITPPEHRHRLAVKKKLGSAEAVEGLRDEEGRAAKKPKTIQSHKSENRLSESSTDESMD</sequence>
<keyword evidence="2" id="KW-0732">Signal</keyword>
<feature type="chain" id="PRO_5012177858" description="Serine/threonine specific protein phosphatases domain-containing protein" evidence="2">
    <location>
        <begin position="20"/>
        <end position="692"/>
    </location>
</feature>
<dbReference type="PANTHER" id="PTHR11668:SF290">
    <property type="entry name" value="SERINE_THREONINE SPECIFIC PROTEIN PHOSPHATASES DOMAIN-CONTAINING PROTEIN"/>
    <property type="match status" value="1"/>
</dbReference>
<dbReference type="SUPFAM" id="SSF56300">
    <property type="entry name" value="Metallo-dependent phosphatases"/>
    <property type="match status" value="1"/>
</dbReference>
<protein>
    <recommendedName>
        <fullName evidence="3">Serine/threonine specific protein phosphatases domain-containing protein</fullName>
    </recommendedName>
</protein>
<dbReference type="InterPro" id="IPR006186">
    <property type="entry name" value="Ser/Thr-sp_prot-phosphatase"/>
</dbReference>
<dbReference type="PRINTS" id="PR00114">
    <property type="entry name" value="STPHPHTASE"/>
</dbReference>
<name>A0A2A2L1W6_9BILA</name>
<dbReference type="InterPro" id="IPR050341">
    <property type="entry name" value="PP1_catalytic_subunit"/>
</dbReference>
<dbReference type="EMBL" id="LIAE01007320">
    <property type="protein sequence ID" value="PAV80093.1"/>
    <property type="molecule type" value="Genomic_DNA"/>
</dbReference>
<dbReference type="CDD" id="cd00144">
    <property type="entry name" value="MPP_PPP_family"/>
    <property type="match status" value="1"/>
</dbReference>
<dbReference type="Proteomes" id="UP000218231">
    <property type="component" value="Unassembled WGS sequence"/>
</dbReference>
<evidence type="ECO:0000256" key="1">
    <source>
        <dbReference type="SAM" id="MobiDB-lite"/>
    </source>
</evidence>
<keyword evidence="5" id="KW-1185">Reference proteome</keyword>
<organism evidence="4 5">
    <name type="scientific">Diploscapter pachys</name>
    <dbReference type="NCBI Taxonomy" id="2018661"/>
    <lineage>
        <taxon>Eukaryota</taxon>
        <taxon>Metazoa</taxon>
        <taxon>Ecdysozoa</taxon>
        <taxon>Nematoda</taxon>
        <taxon>Chromadorea</taxon>
        <taxon>Rhabditida</taxon>
        <taxon>Rhabditina</taxon>
        <taxon>Rhabditomorpha</taxon>
        <taxon>Rhabditoidea</taxon>
        <taxon>Rhabditidae</taxon>
        <taxon>Diploscapter</taxon>
    </lineage>
</organism>
<evidence type="ECO:0000259" key="3">
    <source>
        <dbReference type="SMART" id="SM00156"/>
    </source>
</evidence>
<proteinExistence type="predicted"/>
<feature type="region of interest" description="Disordered" evidence="1">
    <location>
        <begin position="655"/>
        <end position="692"/>
    </location>
</feature>
<reference evidence="4 5" key="1">
    <citation type="journal article" date="2017" name="Curr. Biol.">
        <title>Genome architecture and evolution of a unichromosomal asexual nematode.</title>
        <authorList>
            <person name="Fradin H."/>
            <person name="Zegar C."/>
            <person name="Gutwein M."/>
            <person name="Lucas J."/>
            <person name="Kovtun M."/>
            <person name="Corcoran D."/>
            <person name="Baugh L.R."/>
            <person name="Kiontke K."/>
            <person name="Gunsalus K."/>
            <person name="Fitch D.H."/>
            <person name="Piano F."/>
        </authorList>
    </citation>
    <scope>NUCLEOTIDE SEQUENCE [LARGE SCALE GENOMIC DNA]</scope>
    <source>
        <strain evidence="4">PF1309</strain>
    </source>
</reference>